<keyword evidence="2" id="KW-1185">Reference proteome</keyword>
<dbReference type="Proteomes" id="UP000076927">
    <property type="component" value="Chromosome"/>
</dbReference>
<dbReference type="PATRIC" id="fig|1178515.4.peg.311"/>
<dbReference type="OrthoDB" id="1825511at2"/>
<dbReference type="AlphaFoldDB" id="A0A172TE14"/>
<dbReference type="EMBL" id="CP011388">
    <property type="protein sequence ID" value="ANE45250.1"/>
    <property type="molecule type" value="Genomic_DNA"/>
</dbReference>
<evidence type="ECO:0008006" key="3">
    <source>
        <dbReference type="Google" id="ProtNLM"/>
    </source>
</evidence>
<evidence type="ECO:0000313" key="2">
    <source>
        <dbReference type="Proteomes" id="UP000076927"/>
    </source>
</evidence>
<dbReference type="KEGG" id="pswu:SY83_01675"/>
<reference evidence="1 2" key="1">
    <citation type="submission" date="2015-01" db="EMBL/GenBank/DDBJ databases">
        <title>Paenibacillus swuensis/DY6/whole genome sequencing.</title>
        <authorList>
            <person name="Kim M.K."/>
            <person name="Srinivasan S."/>
            <person name="Lee J.-J."/>
        </authorList>
    </citation>
    <scope>NUCLEOTIDE SEQUENCE [LARGE SCALE GENOMIC DNA]</scope>
    <source>
        <strain evidence="1 2">DY6</strain>
    </source>
</reference>
<gene>
    <name evidence="1" type="ORF">SY83_01675</name>
</gene>
<dbReference type="RefSeq" id="WP_068603650.1">
    <property type="nucleotide sequence ID" value="NZ_CP011388.1"/>
</dbReference>
<organism evidence="1 2">
    <name type="scientific">Paenibacillus swuensis</name>
    <dbReference type="NCBI Taxonomy" id="1178515"/>
    <lineage>
        <taxon>Bacteria</taxon>
        <taxon>Bacillati</taxon>
        <taxon>Bacillota</taxon>
        <taxon>Bacilli</taxon>
        <taxon>Bacillales</taxon>
        <taxon>Paenibacillaceae</taxon>
        <taxon>Paenibacillus</taxon>
    </lineage>
</organism>
<protein>
    <recommendedName>
        <fullName evidence="3">Methionyl-tRNA formyltransferase</fullName>
    </recommendedName>
</protein>
<evidence type="ECO:0000313" key="1">
    <source>
        <dbReference type="EMBL" id="ANE45250.1"/>
    </source>
</evidence>
<proteinExistence type="predicted"/>
<dbReference type="STRING" id="1178515.SY83_01675"/>
<sequence length="77" mass="8992">MALIQKEKIIRLDKERNSIHSTVNCTYTSFELEGKKIFQLDTYGSSDRQHPEKISQSLQIDQEVAKMLIGLFMKELF</sequence>
<accession>A0A172TE14</accession>
<name>A0A172TE14_9BACL</name>